<feature type="transmembrane region" description="Helical" evidence="2">
    <location>
        <begin position="785"/>
        <end position="803"/>
    </location>
</feature>
<feature type="transmembrane region" description="Helical" evidence="2">
    <location>
        <begin position="659"/>
        <end position="677"/>
    </location>
</feature>
<protein>
    <submittedName>
        <fullName evidence="3">Uncharacterized protein</fullName>
    </submittedName>
</protein>
<dbReference type="EMBL" id="JACHNA010000001">
    <property type="protein sequence ID" value="MBB4736490.1"/>
    <property type="molecule type" value="Genomic_DNA"/>
</dbReference>
<feature type="compositionally biased region" description="Basic and acidic residues" evidence="1">
    <location>
        <begin position="320"/>
        <end position="346"/>
    </location>
</feature>
<feature type="transmembrane region" description="Helical" evidence="2">
    <location>
        <begin position="698"/>
        <end position="720"/>
    </location>
</feature>
<gene>
    <name evidence="3" type="ORF">HDA30_001998</name>
</gene>
<feature type="region of interest" description="Disordered" evidence="1">
    <location>
        <begin position="825"/>
        <end position="851"/>
    </location>
</feature>
<dbReference type="AlphaFoldDB" id="A0A7W7GQK5"/>
<sequence>METPSSEPSNGPREARPRRALAADRPLTRRELREHRRRLAGETDADDTPTSPDARVSRTGSTAAPARDDEPEQARHDSPEDTTRQQRQDDAADKPAQEPQDEPERERRSLSEMLDSLAGPNVTLDRLTAPLAGPLEKVLPSGTEDDPKKAAEARRRRAEAERRRREQAENRRRRAEETARRRAEEHERLEAEAREREEAVLAAQHEAQQQRRRREQERLDEARAAERERRDAEAAAEARHRTQREQARVEAERRQREAEAASAAAVAAAHEQALQDHALWLEEQERLRKAEQIAAQRREELKRRRRLEAQVQKRKNAERKRREAAEAEQAKQAERDRREREAAVAAERARVQAERRAREEAEQAERDRLRAEAEAERRRREAEAAAAAEAARLAQLERARAFARASAASALGHARRWEDRLIAAEAAEAEYIAAHLREHQERETRALRAAAERLGGSLSIPAAEDRPLLAEVNEDVSDAELQRRAVEFLPEWQRRDRLAQKARAIEAAASGPQVDPATGEIALPYVAPYAPPVYEPVSRPTGRDRLRQMFVTLSALVFVAATFWTSGLLDRVPGMAAFDSGSYLSQPSGRYRAAASVVSPLFLHALTWPVLWLLVLAYAAHQWTRRQGYALRQRRTGWLVGAALLLMSAWALLAVHSPVAVEAIPWLAATACLGVAVHRLNLSTARSRTEGLLTDGPIGALTGFALAFALTTTAASLIGLGVRVPWVAPALWGLLGLVPVLLIGGRLAWSERGRVSIAVPLGLMLLWIGLPRLLPSPLGAMQTDIVGLTAVFGAFVVFVVTCTRRYRILESERFAARHPEAVAQAAARGDVDDEAVESERDETVEAGSGRA</sequence>
<keyword evidence="2" id="KW-1133">Transmembrane helix</keyword>
<feature type="region of interest" description="Disordered" evidence="1">
    <location>
        <begin position="301"/>
        <end position="346"/>
    </location>
</feature>
<comment type="caution">
    <text evidence="3">The sequence shown here is derived from an EMBL/GenBank/DDBJ whole genome shotgun (WGS) entry which is preliminary data.</text>
</comment>
<proteinExistence type="predicted"/>
<keyword evidence="2" id="KW-0472">Membrane</keyword>
<name>A0A7W7GQK5_9MICC</name>
<keyword evidence="4" id="KW-1185">Reference proteome</keyword>
<dbReference type="Proteomes" id="UP000540191">
    <property type="component" value="Unassembled WGS sequence"/>
</dbReference>
<feature type="compositionally biased region" description="Low complexity" evidence="1">
    <location>
        <begin position="260"/>
        <end position="271"/>
    </location>
</feature>
<dbReference type="RefSeq" id="WP_184242138.1">
    <property type="nucleotide sequence ID" value="NZ_JACHNA010000001.1"/>
</dbReference>
<feature type="transmembrane region" description="Helical" evidence="2">
    <location>
        <begin position="589"/>
        <end position="615"/>
    </location>
</feature>
<feature type="transmembrane region" description="Helical" evidence="2">
    <location>
        <begin position="726"/>
        <end position="743"/>
    </location>
</feature>
<evidence type="ECO:0000256" key="1">
    <source>
        <dbReference type="SAM" id="MobiDB-lite"/>
    </source>
</evidence>
<keyword evidence="2" id="KW-0812">Transmembrane</keyword>
<reference evidence="3 4" key="1">
    <citation type="submission" date="2020-08" db="EMBL/GenBank/DDBJ databases">
        <title>Sequencing the genomes of 1000 actinobacteria strains.</title>
        <authorList>
            <person name="Klenk H.-P."/>
        </authorList>
    </citation>
    <scope>NUCLEOTIDE SEQUENCE [LARGE SCALE GENOMIC DNA]</scope>
    <source>
        <strain evidence="3 4">DSM 23974</strain>
    </source>
</reference>
<accession>A0A7W7GQK5</accession>
<dbReference type="PANTHER" id="PTHR34491">
    <property type="entry name" value="A-TYPE INCLUSION PROTEIN, PUTATIVE-RELATED"/>
    <property type="match status" value="1"/>
</dbReference>
<evidence type="ECO:0000313" key="3">
    <source>
        <dbReference type="EMBL" id="MBB4736490.1"/>
    </source>
</evidence>
<organism evidence="3 4">
    <name type="scientific">Micrococcus cohnii</name>
    <dbReference type="NCBI Taxonomy" id="993416"/>
    <lineage>
        <taxon>Bacteria</taxon>
        <taxon>Bacillati</taxon>
        <taxon>Actinomycetota</taxon>
        <taxon>Actinomycetes</taxon>
        <taxon>Micrococcales</taxon>
        <taxon>Micrococcaceae</taxon>
        <taxon>Micrococcus</taxon>
    </lineage>
</organism>
<evidence type="ECO:0000313" key="4">
    <source>
        <dbReference type="Proteomes" id="UP000540191"/>
    </source>
</evidence>
<feature type="transmembrane region" description="Helical" evidence="2">
    <location>
        <begin position="755"/>
        <end position="773"/>
    </location>
</feature>
<evidence type="ECO:0000256" key="2">
    <source>
        <dbReference type="SAM" id="Phobius"/>
    </source>
</evidence>
<dbReference type="PANTHER" id="PTHR34491:SF74">
    <property type="entry name" value="DUF4456 DOMAIN-CONTAINING PROTEIN"/>
    <property type="match status" value="1"/>
</dbReference>
<feature type="region of interest" description="Disordered" evidence="1">
    <location>
        <begin position="1"/>
        <end position="271"/>
    </location>
</feature>
<feature type="compositionally biased region" description="Basic and acidic residues" evidence="1">
    <location>
        <begin position="214"/>
        <end position="259"/>
    </location>
</feature>
<feature type="compositionally biased region" description="Basic and acidic residues" evidence="1">
    <location>
        <begin position="145"/>
        <end position="199"/>
    </location>
</feature>
<feature type="transmembrane region" description="Helical" evidence="2">
    <location>
        <begin position="636"/>
        <end position="653"/>
    </location>
</feature>
<feature type="compositionally biased region" description="Basic and acidic residues" evidence="1">
    <location>
        <begin position="66"/>
        <end position="110"/>
    </location>
</feature>